<dbReference type="STRING" id="1121322.SAMN02745136_04458"/>
<proteinExistence type="predicted"/>
<keyword evidence="2" id="KW-1185">Reference proteome</keyword>
<protein>
    <submittedName>
        <fullName evidence="1">Putative motility protein</fullName>
    </submittedName>
</protein>
<organism evidence="1 2">
    <name type="scientific">Anaerocolumna jejuensis DSM 15929</name>
    <dbReference type="NCBI Taxonomy" id="1121322"/>
    <lineage>
        <taxon>Bacteria</taxon>
        <taxon>Bacillati</taxon>
        <taxon>Bacillota</taxon>
        <taxon>Clostridia</taxon>
        <taxon>Lachnospirales</taxon>
        <taxon>Lachnospiraceae</taxon>
        <taxon>Anaerocolumna</taxon>
    </lineage>
</organism>
<evidence type="ECO:0000313" key="1">
    <source>
        <dbReference type="EMBL" id="SHL24407.1"/>
    </source>
</evidence>
<gene>
    <name evidence="1" type="ORF">SAMN02745136_04458</name>
</gene>
<accession>A0A1M6Z1U6</accession>
<evidence type="ECO:0000313" key="2">
    <source>
        <dbReference type="Proteomes" id="UP000184386"/>
    </source>
</evidence>
<sequence length="58" mass="6093">MDIAQLSTALSMQNTYAAVSTAVLSMSLDTVEKAGDGIVKMMEMSVNPSLGSNIDIKL</sequence>
<name>A0A1M6Z1U6_9FIRM</name>
<dbReference type="Pfam" id="PF14070">
    <property type="entry name" value="YjfB_motility"/>
    <property type="match status" value="1"/>
</dbReference>
<dbReference type="EMBL" id="FRAC01000027">
    <property type="protein sequence ID" value="SHL24407.1"/>
    <property type="molecule type" value="Genomic_DNA"/>
</dbReference>
<dbReference type="OrthoDB" id="1924973at2"/>
<dbReference type="AlphaFoldDB" id="A0A1M6Z1U6"/>
<dbReference type="InterPro" id="IPR025906">
    <property type="entry name" value="YjfB_motility"/>
</dbReference>
<reference evidence="1 2" key="1">
    <citation type="submission" date="2016-11" db="EMBL/GenBank/DDBJ databases">
        <authorList>
            <person name="Jaros S."/>
            <person name="Januszkiewicz K."/>
            <person name="Wedrychowicz H."/>
        </authorList>
    </citation>
    <scope>NUCLEOTIDE SEQUENCE [LARGE SCALE GENOMIC DNA]</scope>
    <source>
        <strain evidence="1 2">DSM 15929</strain>
    </source>
</reference>
<dbReference type="RefSeq" id="WP_073279236.1">
    <property type="nucleotide sequence ID" value="NZ_FRAC01000027.1"/>
</dbReference>
<dbReference type="Proteomes" id="UP000184386">
    <property type="component" value="Unassembled WGS sequence"/>
</dbReference>